<name>A0ABN8XK24_9BACT</name>
<evidence type="ECO:0000313" key="1">
    <source>
        <dbReference type="EMBL" id="CAI9085930.1"/>
    </source>
</evidence>
<gene>
    <name evidence="1" type="ORF">MFUM_1595</name>
</gene>
<sequence length="31" mass="3269">MASDQMLQDQMAAVNIVPKLTVHLAKTSLGG</sequence>
<reference evidence="1" key="1">
    <citation type="submission" date="2023-03" db="EMBL/GenBank/DDBJ databases">
        <authorList>
            <person name="Cremers G."/>
            <person name="Picone N."/>
        </authorList>
    </citation>
    <scope>NUCLEOTIDE SEQUENCE</scope>
    <source>
        <strain evidence="1">Sample_alias</strain>
    </source>
</reference>
<dbReference type="Proteomes" id="UP001161497">
    <property type="component" value="Chromosome"/>
</dbReference>
<protein>
    <submittedName>
        <fullName evidence="1">Uncharacterized protein</fullName>
    </submittedName>
</protein>
<dbReference type="EMBL" id="OX458932">
    <property type="protein sequence ID" value="CAI9085930.1"/>
    <property type="molecule type" value="Genomic_DNA"/>
</dbReference>
<accession>A0ABN8XK24</accession>
<organism evidence="1 2">
    <name type="scientific">Candidatus Methylacidiphilum fumarolicum</name>
    <dbReference type="NCBI Taxonomy" id="591154"/>
    <lineage>
        <taxon>Bacteria</taxon>
        <taxon>Pseudomonadati</taxon>
        <taxon>Verrucomicrobiota</taxon>
        <taxon>Methylacidiphilae</taxon>
        <taxon>Methylacidiphilales</taxon>
        <taxon>Methylacidiphilaceae</taxon>
        <taxon>Methylacidiphilum (ex Ratnadevi et al. 2023)</taxon>
    </lineage>
</organism>
<evidence type="ECO:0000313" key="2">
    <source>
        <dbReference type="Proteomes" id="UP001161497"/>
    </source>
</evidence>
<proteinExistence type="predicted"/>
<keyword evidence="2" id="KW-1185">Reference proteome</keyword>